<sequence length="71" mass="8299">MRVCCLLGRLNLTENNRNFKTTFPEKDSSTIYTKRTLFIFNIFFLFFFSSFQISSSVSCLISQVKLITLQV</sequence>
<reference evidence="1 2" key="2">
    <citation type="journal article" date="2022" name="Mol. Ecol. Resour.">
        <title>The genomes of chicory, endive, great burdock and yacon provide insights into Asteraceae paleo-polyploidization history and plant inulin production.</title>
        <authorList>
            <person name="Fan W."/>
            <person name="Wang S."/>
            <person name="Wang H."/>
            <person name="Wang A."/>
            <person name="Jiang F."/>
            <person name="Liu H."/>
            <person name="Zhao H."/>
            <person name="Xu D."/>
            <person name="Zhang Y."/>
        </authorList>
    </citation>
    <scope>NUCLEOTIDE SEQUENCE [LARGE SCALE GENOMIC DNA]</scope>
    <source>
        <strain evidence="2">cv. Yunnan</strain>
        <tissue evidence="1">Leaves</tissue>
    </source>
</reference>
<gene>
    <name evidence="1" type="ORF">L1987_21047</name>
</gene>
<protein>
    <submittedName>
        <fullName evidence="1">Uncharacterized protein</fullName>
    </submittedName>
</protein>
<keyword evidence="2" id="KW-1185">Reference proteome</keyword>
<dbReference type="EMBL" id="CM042024">
    <property type="protein sequence ID" value="KAI3811326.1"/>
    <property type="molecule type" value="Genomic_DNA"/>
</dbReference>
<proteinExistence type="predicted"/>
<name>A0ACB9IU26_9ASTR</name>
<evidence type="ECO:0000313" key="1">
    <source>
        <dbReference type="EMBL" id="KAI3811326.1"/>
    </source>
</evidence>
<accession>A0ACB9IU26</accession>
<evidence type="ECO:0000313" key="2">
    <source>
        <dbReference type="Proteomes" id="UP001056120"/>
    </source>
</evidence>
<reference evidence="2" key="1">
    <citation type="journal article" date="2022" name="Mol. Ecol. Resour.">
        <title>The genomes of chicory, endive, great burdock and yacon provide insights into Asteraceae palaeo-polyploidization history and plant inulin production.</title>
        <authorList>
            <person name="Fan W."/>
            <person name="Wang S."/>
            <person name="Wang H."/>
            <person name="Wang A."/>
            <person name="Jiang F."/>
            <person name="Liu H."/>
            <person name="Zhao H."/>
            <person name="Xu D."/>
            <person name="Zhang Y."/>
        </authorList>
    </citation>
    <scope>NUCLEOTIDE SEQUENCE [LARGE SCALE GENOMIC DNA]</scope>
    <source>
        <strain evidence="2">cv. Yunnan</strain>
    </source>
</reference>
<comment type="caution">
    <text evidence="1">The sequence shown here is derived from an EMBL/GenBank/DDBJ whole genome shotgun (WGS) entry which is preliminary data.</text>
</comment>
<dbReference type="Proteomes" id="UP001056120">
    <property type="component" value="Linkage Group LG07"/>
</dbReference>
<organism evidence="1 2">
    <name type="scientific">Smallanthus sonchifolius</name>
    <dbReference type="NCBI Taxonomy" id="185202"/>
    <lineage>
        <taxon>Eukaryota</taxon>
        <taxon>Viridiplantae</taxon>
        <taxon>Streptophyta</taxon>
        <taxon>Embryophyta</taxon>
        <taxon>Tracheophyta</taxon>
        <taxon>Spermatophyta</taxon>
        <taxon>Magnoliopsida</taxon>
        <taxon>eudicotyledons</taxon>
        <taxon>Gunneridae</taxon>
        <taxon>Pentapetalae</taxon>
        <taxon>asterids</taxon>
        <taxon>campanulids</taxon>
        <taxon>Asterales</taxon>
        <taxon>Asteraceae</taxon>
        <taxon>Asteroideae</taxon>
        <taxon>Heliantheae alliance</taxon>
        <taxon>Millerieae</taxon>
        <taxon>Smallanthus</taxon>
    </lineage>
</organism>